<keyword evidence="3" id="KW-1185">Reference proteome</keyword>
<organism evidence="2 3">
    <name type="scientific">Cajanus cajan</name>
    <name type="common">Pigeon pea</name>
    <name type="synonym">Cajanus indicus</name>
    <dbReference type="NCBI Taxonomy" id="3821"/>
    <lineage>
        <taxon>Eukaryota</taxon>
        <taxon>Viridiplantae</taxon>
        <taxon>Streptophyta</taxon>
        <taxon>Embryophyta</taxon>
        <taxon>Tracheophyta</taxon>
        <taxon>Spermatophyta</taxon>
        <taxon>Magnoliopsida</taxon>
        <taxon>eudicotyledons</taxon>
        <taxon>Gunneridae</taxon>
        <taxon>Pentapetalae</taxon>
        <taxon>rosids</taxon>
        <taxon>fabids</taxon>
        <taxon>Fabales</taxon>
        <taxon>Fabaceae</taxon>
        <taxon>Papilionoideae</taxon>
        <taxon>50 kb inversion clade</taxon>
        <taxon>NPAAA clade</taxon>
        <taxon>indigoferoid/millettioid clade</taxon>
        <taxon>Phaseoleae</taxon>
        <taxon>Cajanus</taxon>
    </lineage>
</organism>
<protein>
    <submittedName>
        <fullName evidence="2">Uncharacterized protein</fullName>
    </submittedName>
</protein>
<evidence type="ECO:0000313" key="3">
    <source>
        <dbReference type="Proteomes" id="UP000075243"/>
    </source>
</evidence>
<dbReference type="AlphaFoldDB" id="A0A151TQP8"/>
<sequence length="116" mass="12388">FPTSQNPNFATCAPAHAASLHPHQYVTPSTPQTGSVRKHFTGHDPAAAPPHTFCPSDGNRITAEPTAGKTQRAETAVKRAQKYKVLENFPVPAMIAGGIGEHNGFMFILIVMNAVL</sequence>
<reference evidence="2 3" key="1">
    <citation type="journal article" date="2012" name="Nat. Biotechnol.">
        <title>Draft genome sequence of pigeonpea (Cajanus cajan), an orphan legume crop of resource-poor farmers.</title>
        <authorList>
            <person name="Varshney R.K."/>
            <person name="Chen W."/>
            <person name="Li Y."/>
            <person name="Bharti A.K."/>
            <person name="Saxena R.K."/>
            <person name="Schlueter J.A."/>
            <person name="Donoghue M.T."/>
            <person name="Azam S."/>
            <person name="Fan G."/>
            <person name="Whaley A.M."/>
            <person name="Farmer A.D."/>
            <person name="Sheridan J."/>
            <person name="Iwata A."/>
            <person name="Tuteja R."/>
            <person name="Penmetsa R.V."/>
            <person name="Wu W."/>
            <person name="Upadhyaya H.D."/>
            <person name="Yang S.P."/>
            <person name="Shah T."/>
            <person name="Saxena K.B."/>
            <person name="Michael T."/>
            <person name="McCombie W.R."/>
            <person name="Yang B."/>
            <person name="Zhang G."/>
            <person name="Yang H."/>
            <person name="Wang J."/>
            <person name="Spillane C."/>
            <person name="Cook D.R."/>
            <person name="May G.D."/>
            <person name="Xu X."/>
            <person name="Jackson S.A."/>
        </authorList>
    </citation>
    <scope>NUCLEOTIDE SEQUENCE [LARGE SCALE GENOMIC DNA]</scope>
    <source>
        <strain evidence="3">cv. Asha</strain>
    </source>
</reference>
<gene>
    <name evidence="2" type="ORF">KK1_008528</name>
</gene>
<evidence type="ECO:0000313" key="2">
    <source>
        <dbReference type="EMBL" id="KYP69340.1"/>
    </source>
</evidence>
<feature type="region of interest" description="Disordered" evidence="1">
    <location>
        <begin position="22"/>
        <end position="58"/>
    </location>
</feature>
<proteinExistence type="predicted"/>
<dbReference type="Proteomes" id="UP000075243">
    <property type="component" value="Chromosome 3"/>
</dbReference>
<name>A0A151TQP8_CAJCA</name>
<dbReference type="Gramene" id="C.cajan_08283.t">
    <property type="protein sequence ID" value="C.cajan_08283.t.cds1"/>
    <property type="gene ID" value="C.cajan_08283"/>
</dbReference>
<accession>A0A151TQP8</accession>
<dbReference type="EMBL" id="CM003605">
    <property type="protein sequence ID" value="KYP69340.1"/>
    <property type="molecule type" value="Genomic_DNA"/>
</dbReference>
<feature type="compositionally biased region" description="Polar residues" evidence="1">
    <location>
        <begin position="26"/>
        <end position="35"/>
    </location>
</feature>
<evidence type="ECO:0000256" key="1">
    <source>
        <dbReference type="SAM" id="MobiDB-lite"/>
    </source>
</evidence>
<feature type="non-terminal residue" evidence="2">
    <location>
        <position position="1"/>
    </location>
</feature>